<dbReference type="Proteomes" id="UP000000483">
    <property type="component" value="Chromosome"/>
</dbReference>
<name>F2NIW4_DESAR</name>
<proteinExistence type="predicted"/>
<protein>
    <submittedName>
        <fullName evidence="2">Alpha/beta hydrolase fold protein</fullName>
    </submittedName>
</protein>
<evidence type="ECO:0000313" key="2">
    <source>
        <dbReference type="EMBL" id="AEB10658.1"/>
    </source>
</evidence>
<gene>
    <name evidence="2" type="ordered locus">Desac_2858</name>
</gene>
<dbReference type="GO" id="GO:0016787">
    <property type="term" value="F:hydrolase activity"/>
    <property type="evidence" value="ECO:0007669"/>
    <property type="project" value="UniProtKB-KW"/>
</dbReference>
<dbReference type="eggNOG" id="COG2267">
    <property type="taxonomic scope" value="Bacteria"/>
</dbReference>
<reference evidence="2 3" key="1">
    <citation type="journal article" date="2011" name="Stand. Genomic Sci.">
        <title>Complete genome sequence of the acetate-degrading sulfate reducer Desulfobacca acetoxidans type strain (ASRB2).</title>
        <authorList>
            <person name="Goker M."/>
            <person name="Teshima H."/>
            <person name="Lapidus A."/>
            <person name="Nolan M."/>
            <person name="Lucas S."/>
            <person name="Hammon N."/>
            <person name="Deshpande S."/>
            <person name="Cheng J.F."/>
            <person name="Tapia R."/>
            <person name="Han C."/>
            <person name="Goodwin L."/>
            <person name="Pitluck S."/>
            <person name="Huntemann M."/>
            <person name="Liolios K."/>
            <person name="Ivanova N."/>
            <person name="Pagani I."/>
            <person name="Mavromatis K."/>
            <person name="Ovchinikova G."/>
            <person name="Pati A."/>
            <person name="Chen A."/>
            <person name="Palaniappan K."/>
            <person name="Land M."/>
            <person name="Hauser L."/>
            <person name="Brambilla E.M."/>
            <person name="Rohde M."/>
            <person name="Spring S."/>
            <person name="Detter J.C."/>
            <person name="Woyke T."/>
            <person name="Bristow J."/>
            <person name="Eisen J.A."/>
            <person name="Markowitz V."/>
            <person name="Hugenholtz P."/>
            <person name="Kyrpides N.C."/>
            <person name="Klenk H.P."/>
        </authorList>
    </citation>
    <scope>NUCLEOTIDE SEQUENCE [LARGE SCALE GENOMIC DNA]</scope>
    <source>
        <strain evidence="3">ATCC 700848 / DSM 11109 / ASRB2</strain>
    </source>
</reference>
<dbReference type="AlphaFoldDB" id="F2NIW4"/>
<evidence type="ECO:0000313" key="3">
    <source>
        <dbReference type="Proteomes" id="UP000000483"/>
    </source>
</evidence>
<dbReference type="Gene3D" id="3.40.50.1820">
    <property type="entry name" value="alpha/beta hydrolase"/>
    <property type="match status" value="1"/>
</dbReference>
<dbReference type="PANTHER" id="PTHR46438">
    <property type="entry name" value="ALPHA/BETA-HYDROLASES SUPERFAMILY PROTEIN"/>
    <property type="match status" value="1"/>
</dbReference>
<dbReference type="InterPro" id="IPR029058">
    <property type="entry name" value="AB_hydrolase_fold"/>
</dbReference>
<dbReference type="SUPFAM" id="SSF53474">
    <property type="entry name" value="alpha/beta-Hydrolases"/>
    <property type="match status" value="1"/>
</dbReference>
<accession>F2NIW4</accession>
<sequence length="254" mass="28540">MPTGFNYLERGQGKPAVLCLHGLFGSPENWQSVMEELEDEFHLISLFLPLHYRDGVLSSKTPTIDQLTVYIADFLSYKGIDKVAICGNSLGGQVAIDFSRRFEERVKALILTGSAGLLERNLAGGKFIRVSRKFIAQQAAMVLFNPSIITPAFIEDIYATLSDRRQRLFLVRLAKAASNFEVKSLLPQLKGPVLLIWGRNDRITPPEVAYEFLAGLQRAELAFIDSCGHSPPLEQPRLFGKKLRHFLKNLHLEQ</sequence>
<dbReference type="EMBL" id="CP002629">
    <property type="protein sequence ID" value="AEB10658.1"/>
    <property type="molecule type" value="Genomic_DNA"/>
</dbReference>
<dbReference type="Pfam" id="PF12697">
    <property type="entry name" value="Abhydrolase_6"/>
    <property type="match status" value="1"/>
</dbReference>
<keyword evidence="2" id="KW-0378">Hydrolase</keyword>
<organism evidence="2 3">
    <name type="scientific">Desulfobacca acetoxidans (strain ATCC 700848 / DSM 11109 / ASRB2)</name>
    <dbReference type="NCBI Taxonomy" id="880072"/>
    <lineage>
        <taxon>Bacteria</taxon>
        <taxon>Pseudomonadati</taxon>
        <taxon>Thermodesulfobacteriota</taxon>
        <taxon>Desulfobaccia</taxon>
        <taxon>Desulfobaccales</taxon>
        <taxon>Desulfobaccaceae</taxon>
        <taxon>Desulfobacca</taxon>
    </lineage>
</organism>
<evidence type="ECO:0000259" key="1">
    <source>
        <dbReference type="Pfam" id="PF12697"/>
    </source>
</evidence>
<dbReference type="PRINTS" id="PR00111">
    <property type="entry name" value="ABHYDROLASE"/>
</dbReference>
<dbReference type="HOGENOM" id="CLU_020336_13_2_7"/>
<keyword evidence="3" id="KW-1185">Reference proteome</keyword>
<dbReference type="KEGG" id="dao:Desac_2858"/>
<feature type="domain" description="AB hydrolase-1" evidence="1">
    <location>
        <begin position="17"/>
        <end position="238"/>
    </location>
</feature>
<dbReference type="STRING" id="880072.Desac_2858"/>
<dbReference type="InterPro" id="IPR000073">
    <property type="entry name" value="AB_hydrolase_1"/>
</dbReference>
<reference evidence="3" key="2">
    <citation type="submission" date="2011-03" db="EMBL/GenBank/DDBJ databases">
        <title>The complete genome of Desulfobacca acetoxidans DSM 11109.</title>
        <authorList>
            <consortium name="US DOE Joint Genome Institute (JGI-PGF)"/>
            <person name="Lucas S."/>
            <person name="Copeland A."/>
            <person name="Lapidus A."/>
            <person name="Bruce D."/>
            <person name="Goodwin L."/>
            <person name="Pitluck S."/>
            <person name="Peters L."/>
            <person name="Kyrpides N."/>
            <person name="Mavromatis K."/>
            <person name="Ivanova N."/>
            <person name="Ovchinnikova G."/>
            <person name="Teshima H."/>
            <person name="Detter J.C."/>
            <person name="Han C."/>
            <person name="Land M."/>
            <person name="Hauser L."/>
            <person name="Markowitz V."/>
            <person name="Cheng J.-F."/>
            <person name="Hugenholtz P."/>
            <person name="Woyke T."/>
            <person name="Wu D."/>
            <person name="Spring S."/>
            <person name="Schueler E."/>
            <person name="Brambilla E."/>
            <person name="Klenk H.-P."/>
            <person name="Eisen J.A."/>
        </authorList>
    </citation>
    <scope>NUCLEOTIDE SEQUENCE [LARGE SCALE GENOMIC DNA]</scope>
    <source>
        <strain evidence="3">ATCC 700848 / DSM 11109 / ASRB2</strain>
    </source>
</reference>